<dbReference type="Proteomes" id="UP000255265">
    <property type="component" value="Unassembled WGS sequence"/>
</dbReference>
<organism evidence="2 3">
    <name type="scientific">Pseudacidovorax intermedius</name>
    <dbReference type="NCBI Taxonomy" id="433924"/>
    <lineage>
        <taxon>Bacteria</taxon>
        <taxon>Pseudomonadati</taxon>
        <taxon>Pseudomonadota</taxon>
        <taxon>Betaproteobacteria</taxon>
        <taxon>Burkholderiales</taxon>
        <taxon>Comamonadaceae</taxon>
        <taxon>Pseudacidovorax</taxon>
    </lineage>
</organism>
<comment type="caution">
    <text evidence="2">The sequence shown here is derived from an EMBL/GenBank/DDBJ whole genome shotgun (WGS) entry which is preliminary data.</text>
</comment>
<dbReference type="Pfam" id="PF14534">
    <property type="entry name" value="DUF4440"/>
    <property type="match status" value="1"/>
</dbReference>
<dbReference type="AlphaFoldDB" id="A0A370FDM7"/>
<dbReference type="SUPFAM" id="SSF54427">
    <property type="entry name" value="NTF2-like"/>
    <property type="match status" value="1"/>
</dbReference>
<gene>
    <name evidence="2" type="ORF">DFR41_107233</name>
</gene>
<dbReference type="InterPro" id="IPR032710">
    <property type="entry name" value="NTF2-like_dom_sf"/>
</dbReference>
<dbReference type="Gene3D" id="3.10.450.50">
    <property type="match status" value="1"/>
</dbReference>
<evidence type="ECO:0000313" key="3">
    <source>
        <dbReference type="Proteomes" id="UP000255265"/>
    </source>
</evidence>
<sequence length="131" mass="14197">MTMAHEISALRDRVLAADEARYQALYVQDVEALGRLLAPDYLHTHANGKTEDRAAFLATIASGRFRFVDAVRTDQQVRAAGAAVVLSGITTTTLDVGGATKVMRNAFVTVWIDAADGLRMLHWQATALPEA</sequence>
<proteinExistence type="predicted"/>
<evidence type="ECO:0000259" key="1">
    <source>
        <dbReference type="Pfam" id="PF14534"/>
    </source>
</evidence>
<reference evidence="2 3" key="1">
    <citation type="submission" date="2018-07" db="EMBL/GenBank/DDBJ databases">
        <title>Genomic Encyclopedia of Type Strains, Phase IV (KMG-IV): sequencing the most valuable type-strain genomes for metagenomic binning, comparative biology and taxonomic classification.</title>
        <authorList>
            <person name="Goeker M."/>
        </authorList>
    </citation>
    <scope>NUCLEOTIDE SEQUENCE [LARGE SCALE GENOMIC DNA]</scope>
    <source>
        <strain evidence="2 3">DSM 21352</strain>
    </source>
</reference>
<dbReference type="EMBL" id="QQAV01000007">
    <property type="protein sequence ID" value="RDI22830.1"/>
    <property type="molecule type" value="Genomic_DNA"/>
</dbReference>
<dbReference type="OrthoDB" id="8965451at2"/>
<keyword evidence="3" id="KW-1185">Reference proteome</keyword>
<evidence type="ECO:0000313" key="2">
    <source>
        <dbReference type="EMBL" id="RDI22830.1"/>
    </source>
</evidence>
<protein>
    <submittedName>
        <fullName evidence="2">Uncharacterized protein DUF4440</fullName>
    </submittedName>
</protein>
<dbReference type="InterPro" id="IPR027843">
    <property type="entry name" value="DUF4440"/>
</dbReference>
<dbReference type="RefSeq" id="WP_114803766.1">
    <property type="nucleotide sequence ID" value="NZ_QQAV01000007.1"/>
</dbReference>
<accession>A0A370FDM7</accession>
<feature type="domain" description="DUF4440" evidence="1">
    <location>
        <begin position="14"/>
        <end position="117"/>
    </location>
</feature>
<name>A0A370FDM7_9BURK</name>